<proteinExistence type="inferred from homology"/>
<dbReference type="Pfam" id="PF07980">
    <property type="entry name" value="SusD_RagB"/>
    <property type="match status" value="1"/>
</dbReference>
<keyword evidence="5" id="KW-0998">Cell outer membrane</keyword>
<keyword evidence="4" id="KW-0472">Membrane</keyword>
<gene>
    <name evidence="8" type="ORF">BcellWH2_01827</name>
</gene>
<dbReference type="AlphaFoldDB" id="A0A0P0GMJ4"/>
<dbReference type="InterPro" id="IPR012944">
    <property type="entry name" value="SusD_RagB_dom"/>
</dbReference>
<comment type="subcellular location">
    <subcellularLocation>
        <location evidence="1">Cell outer membrane</location>
    </subcellularLocation>
</comment>
<accession>A0A0P0GMJ4</accession>
<dbReference type="CDD" id="cd08977">
    <property type="entry name" value="SusD"/>
    <property type="match status" value="1"/>
</dbReference>
<dbReference type="Pfam" id="PF14322">
    <property type="entry name" value="SusD-like_3"/>
    <property type="match status" value="1"/>
</dbReference>
<evidence type="ECO:0000256" key="5">
    <source>
        <dbReference type="ARBA" id="ARBA00023237"/>
    </source>
</evidence>
<organism evidence="8 9">
    <name type="scientific">Bacteroides cellulosilyticus</name>
    <dbReference type="NCBI Taxonomy" id="246787"/>
    <lineage>
        <taxon>Bacteria</taxon>
        <taxon>Pseudomonadati</taxon>
        <taxon>Bacteroidota</taxon>
        <taxon>Bacteroidia</taxon>
        <taxon>Bacteroidales</taxon>
        <taxon>Bacteroidaceae</taxon>
        <taxon>Bacteroides</taxon>
    </lineage>
</organism>
<keyword evidence="3" id="KW-0732">Signal</keyword>
<name>A0A0P0GMJ4_9BACE</name>
<dbReference type="SUPFAM" id="SSF48452">
    <property type="entry name" value="TPR-like"/>
    <property type="match status" value="1"/>
</dbReference>
<dbReference type="InterPro" id="IPR019734">
    <property type="entry name" value="TPR_rpt"/>
</dbReference>
<evidence type="ECO:0000256" key="4">
    <source>
        <dbReference type="ARBA" id="ARBA00023136"/>
    </source>
</evidence>
<protein>
    <submittedName>
        <fullName evidence="8">SusD family protein</fullName>
    </submittedName>
</protein>
<reference evidence="8 9" key="1">
    <citation type="journal article" date="2015" name="Science">
        <title>Genetic determinants of in vivo fitness and diet responsiveness in multiple human gut Bacteroides.</title>
        <authorList>
            <person name="Wu M."/>
            <person name="McNulty N.P."/>
            <person name="Rodionov D.A."/>
            <person name="Khoroshkin M.S."/>
            <person name="Griffin N.W."/>
            <person name="Cheng J."/>
            <person name="Latreille P."/>
            <person name="Kerstetter R.A."/>
            <person name="Terrapon N."/>
            <person name="Henrissat B."/>
            <person name="Osterman A.L."/>
            <person name="Gordon J.I."/>
        </authorList>
    </citation>
    <scope>NUCLEOTIDE SEQUENCE [LARGE SCALE GENOMIC DNA]</scope>
    <source>
        <strain evidence="8 9">WH2</strain>
    </source>
</reference>
<evidence type="ECO:0000313" key="9">
    <source>
        <dbReference type="Proteomes" id="UP000061809"/>
    </source>
</evidence>
<dbReference type="EMBL" id="CP012801">
    <property type="protein sequence ID" value="ALJ59080.1"/>
    <property type="molecule type" value="Genomic_DNA"/>
</dbReference>
<dbReference type="PATRIC" id="fig|246787.4.peg.1883"/>
<evidence type="ECO:0000313" key="8">
    <source>
        <dbReference type="EMBL" id="ALJ59080.1"/>
    </source>
</evidence>
<evidence type="ECO:0000259" key="7">
    <source>
        <dbReference type="Pfam" id="PF14322"/>
    </source>
</evidence>
<evidence type="ECO:0000256" key="1">
    <source>
        <dbReference type="ARBA" id="ARBA00004442"/>
    </source>
</evidence>
<dbReference type="InterPro" id="IPR033985">
    <property type="entry name" value="SusD-like_N"/>
</dbReference>
<dbReference type="Proteomes" id="UP000061809">
    <property type="component" value="Chromosome"/>
</dbReference>
<dbReference type="GO" id="GO:0009279">
    <property type="term" value="C:cell outer membrane"/>
    <property type="evidence" value="ECO:0007669"/>
    <property type="project" value="UniProtKB-SubCell"/>
</dbReference>
<dbReference type="Gene3D" id="1.25.40.390">
    <property type="match status" value="1"/>
</dbReference>
<dbReference type="SMART" id="SM00028">
    <property type="entry name" value="TPR"/>
    <property type="match status" value="3"/>
</dbReference>
<evidence type="ECO:0000256" key="3">
    <source>
        <dbReference type="ARBA" id="ARBA00022729"/>
    </source>
</evidence>
<sequence length="580" mass="66009">MKKYRILLGAFVASMCLNSCYELDRYPADQISDGIFWQTETHAKQGMMGVYAALREDNAFGMRFAYDCMSDIGVGYDSQGFGPVILGTYSDRHALVEDKWKSLYDGVMRANLVLQKVPGIEGMSEELKTQYLAEARFLRALYYFELYNFYGALPLYDESVNLSTDYNDLKKPRSSEEQVVQFILADLDAAVNSNLPVKRIQDDYGRVTLGAAYALRGKVYLYTKEYAKAAKDFEEIILDPSGKGYNYSLYADYAKLFTPEGDQSDEMIFAIQNSGGVGKDYGMPMTFYMGSRATYGSCWNVVLPSATLVGMYEYKDGKPFDWEEVIPGFSSTDVKDRTFVSVLAEGGKTVASYPEYKDKLLEMYSKRDPRMSETIIMPYTTYPGWVNNQPKTCEFIIARNIAPNETNGFIRLSPARTESYIFRKFVPEGNMNGEINNREHTPINFPILRLADVYLMYAECKNELNDQATAVEYINKVRQRPSTNMPAINSGPAWLKASSKEEVLTRIKHERAVELIAEGHRWFDLRRWGIALEVLPGDVYGITGRRLVTRVFTEKDLLWPVPGVEIERNPDLKPNNPGWN</sequence>
<comment type="similarity">
    <text evidence="2">Belongs to the SusD family.</text>
</comment>
<evidence type="ECO:0000259" key="6">
    <source>
        <dbReference type="Pfam" id="PF07980"/>
    </source>
</evidence>
<feature type="domain" description="RagB/SusD" evidence="6">
    <location>
        <begin position="266"/>
        <end position="579"/>
    </location>
</feature>
<dbReference type="RefSeq" id="WP_029427773.1">
    <property type="nucleotide sequence ID" value="NZ_CP012801.1"/>
</dbReference>
<dbReference type="KEGG" id="bcel:BcellWH2_01827"/>
<feature type="domain" description="SusD-like N-terminal" evidence="7">
    <location>
        <begin position="96"/>
        <end position="221"/>
    </location>
</feature>
<evidence type="ECO:0000256" key="2">
    <source>
        <dbReference type="ARBA" id="ARBA00006275"/>
    </source>
</evidence>
<dbReference type="InterPro" id="IPR011990">
    <property type="entry name" value="TPR-like_helical_dom_sf"/>
</dbReference>